<dbReference type="EMBL" id="JASCZI010151039">
    <property type="protein sequence ID" value="MED6167432.1"/>
    <property type="molecule type" value="Genomic_DNA"/>
</dbReference>
<evidence type="ECO:0000313" key="2">
    <source>
        <dbReference type="EMBL" id="MED6167432.1"/>
    </source>
</evidence>
<keyword evidence="3" id="KW-1185">Reference proteome</keyword>
<accession>A0ABU6V1W6</accession>
<reference evidence="2 3" key="1">
    <citation type="journal article" date="2023" name="Plants (Basel)">
        <title>Bridging the Gap: Combining Genomics and Transcriptomics Approaches to Understand Stylosanthes scabra, an Orphan Legume from the Brazilian Caatinga.</title>
        <authorList>
            <person name="Ferreira-Neto J.R.C."/>
            <person name="da Silva M.D."/>
            <person name="Binneck E."/>
            <person name="de Melo N.F."/>
            <person name="da Silva R.H."/>
            <person name="de Melo A.L.T.M."/>
            <person name="Pandolfi V."/>
            <person name="Bustamante F.O."/>
            <person name="Brasileiro-Vidal A.C."/>
            <person name="Benko-Iseppon A.M."/>
        </authorList>
    </citation>
    <scope>NUCLEOTIDE SEQUENCE [LARGE SCALE GENOMIC DNA]</scope>
    <source>
        <tissue evidence="2">Leaves</tissue>
    </source>
</reference>
<protein>
    <submittedName>
        <fullName evidence="2">Uncharacterized protein</fullName>
    </submittedName>
</protein>
<feature type="region of interest" description="Disordered" evidence="1">
    <location>
        <begin position="71"/>
        <end position="121"/>
    </location>
</feature>
<sequence length="121" mass="13225">MEERPIEEIVAVDRREMHRLNEVSHVAHNVHVEKDRCIVSVRRQIGMGLDPRAEPEVATGDSFVPRGAYPADSGRCQHQSGGIGGGDKLTGLPLTHPSDPGDHDPVYHELPVTAGVPRRPT</sequence>
<gene>
    <name evidence="2" type="ORF">PIB30_002400</name>
</gene>
<proteinExistence type="predicted"/>
<organism evidence="2 3">
    <name type="scientific">Stylosanthes scabra</name>
    <dbReference type="NCBI Taxonomy" id="79078"/>
    <lineage>
        <taxon>Eukaryota</taxon>
        <taxon>Viridiplantae</taxon>
        <taxon>Streptophyta</taxon>
        <taxon>Embryophyta</taxon>
        <taxon>Tracheophyta</taxon>
        <taxon>Spermatophyta</taxon>
        <taxon>Magnoliopsida</taxon>
        <taxon>eudicotyledons</taxon>
        <taxon>Gunneridae</taxon>
        <taxon>Pentapetalae</taxon>
        <taxon>rosids</taxon>
        <taxon>fabids</taxon>
        <taxon>Fabales</taxon>
        <taxon>Fabaceae</taxon>
        <taxon>Papilionoideae</taxon>
        <taxon>50 kb inversion clade</taxon>
        <taxon>dalbergioids sensu lato</taxon>
        <taxon>Dalbergieae</taxon>
        <taxon>Pterocarpus clade</taxon>
        <taxon>Stylosanthes</taxon>
    </lineage>
</organism>
<dbReference type="Proteomes" id="UP001341840">
    <property type="component" value="Unassembled WGS sequence"/>
</dbReference>
<comment type="caution">
    <text evidence="2">The sequence shown here is derived from an EMBL/GenBank/DDBJ whole genome shotgun (WGS) entry which is preliminary data.</text>
</comment>
<name>A0ABU6V1W6_9FABA</name>
<evidence type="ECO:0000313" key="3">
    <source>
        <dbReference type="Proteomes" id="UP001341840"/>
    </source>
</evidence>
<evidence type="ECO:0000256" key="1">
    <source>
        <dbReference type="SAM" id="MobiDB-lite"/>
    </source>
</evidence>